<evidence type="ECO:0000256" key="15">
    <source>
        <dbReference type="HAMAP-Rule" id="MF_00104"/>
    </source>
</evidence>
<comment type="cofactor">
    <cofactor evidence="15">
        <name>Mg(2+)</name>
        <dbReference type="ChEBI" id="CHEBI:18420"/>
    </cofactor>
</comment>
<keyword evidence="6 15" id="KW-0698">rRNA processing</keyword>
<dbReference type="EMBL" id="PKUQ01000022">
    <property type="protein sequence ID" value="PLW76734.1"/>
    <property type="molecule type" value="Genomic_DNA"/>
</dbReference>
<keyword evidence="9 15" id="KW-0540">Nuclease</keyword>
<evidence type="ECO:0000256" key="4">
    <source>
        <dbReference type="ARBA" id="ARBA00011738"/>
    </source>
</evidence>
<dbReference type="GO" id="GO:0006397">
    <property type="term" value="P:mRNA processing"/>
    <property type="evidence" value="ECO:0007669"/>
    <property type="project" value="UniProtKB-UniRule"/>
</dbReference>
<gene>
    <name evidence="15 18" type="primary">rnc</name>
    <name evidence="18" type="ORF">C0081_11745</name>
</gene>
<keyword evidence="7 15" id="KW-0507">mRNA processing</keyword>
<evidence type="ECO:0000256" key="9">
    <source>
        <dbReference type="ARBA" id="ARBA00022722"/>
    </source>
</evidence>
<dbReference type="FunFam" id="3.30.160.20:FF:000003">
    <property type="entry name" value="Ribonuclease 3"/>
    <property type="match status" value="1"/>
</dbReference>
<sequence>MSMKRRDVAKLEEHLGYRFRDKSHLERALSHPSTVMTPRMQVDETYQRHEFLGDRVLALTVAELLLKAFPKADEGELARRFNGLVRNETCADVAREIGVGPFIRLGEGEAQAGGRKKEAILGDVCESIIGAVFMDSGFDEARKLVTRYWEKRMLDWTGPLRDAKTTLQEWVQGNKLPPPVYRLVERTGPDHEPQFTLRVEVPTLEPALGTGPSKRIAEQDAALAVLKREGQWSEDQD</sequence>
<dbReference type="Proteomes" id="UP000234881">
    <property type="component" value="Unassembled WGS sequence"/>
</dbReference>
<dbReference type="SUPFAM" id="SSF54768">
    <property type="entry name" value="dsRNA-binding domain-like"/>
    <property type="match status" value="1"/>
</dbReference>
<feature type="domain" description="DRBM" evidence="16">
    <location>
        <begin position="162"/>
        <end position="231"/>
    </location>
</feature>
<dbReference type="Gene3D" id="1.10.1520.10">
    <property type="entry name" value="Ribonuclease III domain"/>
    <property type="match status" value="1"/>
</dbReference>
<dbReference type="Pfam" id="PF00035">
    <property type="entry name" value="dsrm"/>
    <property type="match status" value="1"/>
</dbReference>
<dbReference type="PANTHER" id="PTHR11207:SF0">
    <property type="entry name" value="RIBONUCLEASE 3"/>
    <property type="match status" value="1"/>
</dbReference>
<evidence type="ECO:0000259" key="17">
    <source>
        <dbReference type="PROSITE" id="PS50142"/>
    </source>
</evidence>
<dbReference type="InterPro" id="IPR000999">
    <property type="entry name" value="RNase_III_dom"/>
</dbReference>
<dbReference type="CDD" id="cd10845">
    <property type="entry name" value="DSRM_RNAse_III_family"/>
    <property type="match status" value="1"/>
</dbReference>
<comment type="subunit">
    <text evidence="4 15">Homodimer.</text>
</comment>
<comment type="function">
    <text evidence="15">Digests double-stranded RNA. Involved in the processing of primary rRNA transcript to yield the immediate precursors to the large and small rRNAs (23S and 16S). Processes some mRNAs, and tRNAs when they are encoded in the rRNA operon. Processes pre-crRNA and tracrRNA of type II CRISPR loci if present in the organism.</text>
</comment>
<dbReference type="EC" id="3.1.26.3" evidence="15"/>
<feature type="binding site" evidence="15">
    <location>
        <position position="126"/>
    </location>
    <ligand>
        <name>Mg(2+)</name>
        <dbReference type="ChEBI" id="CHEBI:18420"/>
    </ligand>
</feature>
<comment type="subcellular location">
    <subcellularLocation>
        <location evidence="2 15">Cytoplasm</location>
    </subcellularLocation>
</comment>
<dbReference type="GO" id="GO:0005737">
    <property type="term" value="C:cytoplasm"/>
    <property type="evidence" value="ECO:0007669"/>
    <property type="project" value="UniProtKB-SubCell"/>
</dbReference>
<dbReference type="PROSITE" id="PS50137">
    <property type="entry name" value="DS_RBD"/>
    <property type="match status" value="1"/>
</dbReference>
<dbReference type="GO" id="GO:0010468">
    <property type="term" value="P:regulation of gene expression"/>
    <property type="evidence" value="ECO:0007669"/>
    <property type="project" value="TreeGrafter"/>
</dbReference>
<feature type="binding site" evidence="15">
    <location>
        <position position="123"/>
    </location>
    <ligand>
        <name>Mg(2+)</name>
        <dbReference type="ChEBI" id="CHEBI:18420"/>
    </ligand>
</feature>
<dbReference type="GO" id="GO:0003725">
    <property type="term" value="F:double-stranded RNA binding"/>
    <property type="evidence" value="ECO:0007669"/>
    <property type="project" value="TreeGrafter"/>
</dbReference>
<keyword evidence="15" id="KW-0699">rRNA-binding</keyword>
<dbReference type="NCBIfam" id="TIGR02191">
    <property type="entry name" value="RNaseIII"/>
    <property type="match status" value="1"/>
</dbReference>
<evidence type="ECO:0000256" key="3">
    <source>
        <dbReference type="ARBA" id="ARBA00010183"/>
    </source>
</evidence>
<organism evidence="18 19">
    <name type="scientific">Cohaesibacter celericrescens</name>
    <dbReference type="NCBI Taxonomy" id="2067669"/>
    <lineage>
        <taxon>Bacteria</taxon>
        <taxon>Pseudomonadati</taxon>
        <taxon>Pseudomonadota</taxon>
        <taxon>Alphaproteobacteria</taxon>
        <taxon>Hyphomicrobiales</taxon>
        <taxon>Cohaesibacteraceae</taxon>
    </lineage>
</organism>
<keyword evidence="5 15" id="KW-0963">Cytoplasm</keyword>
<feature type="active site" evidence="15">
    <location>
        <position position="54"/>
    </location>
</feature>
<evidence type="ECO:0000256" key="13">
    <source>
        <dbReference type="ARBA" id="ARBA00022842"/>
    </source>
</evidence>
<keyword evidence="8 15" id="KW-0819">tRNA processing</keyword>
<dbReference type="PANTHER" id="PTHR11207">
    <property type="entry name" value="RIBONUCLEASE III"/>
    <property type="match status" value="1"/>
</dbReference>
<dbReference type="InterPro" id="IPR014720">
    <property type="entry name" value="dsRBD_dom"/>
</dbReference>
<dbReference type="SMART" id="SM00358">
    <property type="entry name" value="DSRM"/>
    <property type="match status" value="1"/>
</dbReference>
<accession>A0A2N5XQH0</accession>
<protein>
    <recommendedName>
        <fullName evidence="15">Ribonuclease 3</fullName>
        <ecNumber evidence="15">3.1.26.3</ecNumber>
    </recommendedName>
    <alternativeName>
        <fullName evidence="15">Ribonuclease III</fullName>
        <shortName evidence="15">RNase III</shortName>
    </alternativeName>
</protein>
<evidence type="ECO:0000256" key="14">
    <source>
        <dbReference type="ARBA" id="ARBA00022884"/>
    </source>
</evidence>
<dbReference type="Pfam" id="PF14622">
    <property type="entry name" value="Ribonucleas_3_3"/>
    <property type="match status" value="1"/>
</dbReference>
<dbReference type="SMART" id="SM00535">
    <property type="entry name" value="RIBOc"/>
    <property type="match status" value="1"/>
</dbReference>
<evidence type="ECO:0000256" key="5">
    <source>
        <dbReference type="ARBA" id="ARBA00022490"/>
    </source>
</evidence>
<keyword evidence="14 15" id="KW-0694">RNA-binding</keyword>
<feature type="active site" evidence="15">
    <location>
        <position position="126"/>
    </location>
</feature>
<dbReference type="GO" id="GO:0046872">
    <property type="term" value="F:metal ion binding"/>
    <property type="evidence" value="ECO:0007669"/>
    <property type="project" value="UniProtKB-KW"/>
</dbReference>
<dbReference type="InterPro" id="IPR011907">
    <property type="entry name" value="RNase_III"/>
</dbReference>
<dbReference type="FunFam" id="1.10.1520.10:FF:000001">
    <property type="entry name" value="Ribonuclease 3"/>
    <property type="match status" value="1"/>
</dbReference>
<keyword evidence="13 15" id="KW-0460">Magnesium</keyword>
<evidence type="ECO:0000256" key="8">
    <source>
        <dbReference type="ARBA" id="ARBA00022694"/>
    </source>
</evidence>
<comment type="catalytic activity">
    <reaction evidence="1 15">
        <text>Endonucleolytic cleavage to 5'-phosphomonoester.</text>
        <dbReference type="EC" id="3.1.26.3"/>
    </reaction>
</comment>
<dbReference type="Gene3D" id="3.30.160.20">
    <property type="match status" value="1"/>
</dbReference>
<comment type="similarity">
    <text evidence="3">Belongs to the ribonuclease III family.</text>
</comment>
<dbReference type="PROSITE" id="PS50142">
    <property type="entry name" value="RNASE_3_2"/>
    <property type="match status" value="1"/>
</dbReference>
<dbReference type="GO" id="GO:0042802">
    <property type="term" value="F:identical protein binding"/>
    <property type="evidence" value="ECO:0007669"/>
    <property type="project" value="UniProtKB-ARBA"/>
</dbReference>
<dbReference type="SUPFAM" id="SSF69065">
    <property type="entry name" value="RNase III domain-like"/>
    <property type="match status" value="1"/>
</dbReference>
<evidence type="ECO:0000313" key="19">
    <source>
        <dbReference type="Proteomes" id="UP000234881"/>
    </source>
</evidence>
<evidence type="ECO:0000256" key="2">
    <source>
        <dbReference type="ARBA" id="ARBA00004496"/>
    </source>
</evidence>
<evidence type="ECO:0000313" key="18">
    <source>
        <dbReference type="EMBL" id="PLW76734.1"/>
    </source>
</evidence>
<dbReference type="GO" id="GO:0019843">
    <property type="term" value="F:rRNA binding"/>
    <property type="evidence" value="ECO:0007669"/>
    <property type="project" value="UniProtKB-KW"/>
</dbReference>
<feature type="binding site" evidence="15">
    <location>
        <position position="50"/>
    </location>
    <ligand>
        <name>Mg(2+)</name>
        <dbReference type="ChEBI" id="CHEBI:18420"/>
    </ligand>
</feature>
<proteinExistence type="inferred from homology"/>
<name>A0A2N5XQH0_9HYPH</name>
<evidence type="ECO:0000256" key="12">
    <source>
        <dbReference type="ARBA" id="ARBA00022801"/>
    </source>
</evidence>
<evidence type="ECO:0000256" key="10">
    <source>
        <dbReference type="ARBA" id="ARBA00022723"/>
    </source>
</evidence>
<keyword evidence="12 15" id="KW-0378">Hydrolase</keyword>
<keyword evidence="11 15" id="KW-0255">Endonuclease</keyword>
<dbReference type="OrthoDB" id="9805026at2"/>
<dbReference type="InterPro" id="IPR036389">
    <property type="entry name" value="RNase_III_sf"/>
</dbReference>
<evidence type="ECO:0000256" key="7">
    <source>
        <dbReference type="ARBA" id="ARBA00022664"/>
    </source>
</evidence>
<keyword evidence="19" id="KW-1185">Reference proteome</keyword>
<comment type="caution">
    <text evidence="18">The sequence shown here is derived from an EMBL/GenBank/DDBJ whole genome shotgun (WGS) entry which is preliminary data.</text>
</comment>
<feature type="domain" description="RNase III" evidence="17">
    <location>
        <begin position="8"/>
        <end position="137"/>
    </location>
</feature>
<evidence type="ECO:0000256" key="6">
    <source>
        <dbReference type="ARBA" id="ARBA00022552"/>
    </source>
</evidence>
<dbReference type="GO" id="GO:0006364">
    <property type="term" value="P:rRNA processing"/>
    <property type="evidence" value="ECO:0007669"/>
    <property type="project" value="UniProtKB-UniRule"/>
</dbReference>
<dbReference type="HAMAP" id="MF_00104">
    <property type="entry name" value="RNase_III"/>
    <property type="match status" value="1"/>
</dbReference>
<dbReference type="AlphaFoldDB" id="A0A2N5XQH0"/>
<dbReference type="GO" id="GO:0004525">
    <property type="term" value="F:ribonuclease III activity"/>
    <property type="evidence" value="ECO:0007669"/>
    <property type="project" value="UniProtKB-UniRule"/>
</dbReference>
<evidence type="ECO:0000259" key="16">
    <source>
        <dbReference type="PROSITE" id="PS50137"/>
    </source>
</evidence>
<dbReference type="GO" id="GO:0008033">
    <property type="term" value="P:tRNA processing"/>
    <property type="evidence" value="ECO:0007669"/>
    <property type="project" value="UniProtKB-KW"/>
</dbReference>
<evidence type="ECO:0000256" key="1">
    <source>
        <dbReference type="ARBA" id="ARBA00000109"/>
    </source>
</evidence>
<reference evidence="18 19" key="1">
    <citation type="submission" date="2018-01" db="EMBL/GenBank/DDBJ databases">
        <title>The draft genome sequence of Cohaesibacter sp. H1304.</title>
        <authorList>
            <person name="Wang N.-N."/>
            <person name="Du Z.-J."/>
        </authorList>
    </citation>
    <scope>NUCLEOTIDE SEQUENCE [LARGE SCALE GENOMIC DNA]</scope>
    <source>
        <strain evidence="18 19">H1304</strain>
    </source>
</reference>
<evidence type="ECO:0000256" key="11">
    <source>
        <dbReference type="ARBA" id="ARBA00022759"/>
    </source>
</evidence>
<dbReference type="CDD" id="cd00593">
    <property type="entry name" value="RIBOc"/>
    <property type="match status" value="1"/>
</dbReference>
<keyword evidence="10 15" id="KW-0479">Metal-binding</keyword>